<name>A0A2P7EB96_9SYNE</name>
<keyword evidence="7" id="KW-0067">ATP-binding</keyword>
<dbReference type="Proteomes" id="UP000240206">
    <property type="component" value="Unassembled WGS sequence"/>
</dbReference>
<keyword evidence="3" id="KW-0808">Transferase</keyword>
<evidence type="ECO:0000256" key="9">
    <source>
        <dbReference type="ARBA" id="ARBA00038276"/>
    </source>
</evidence>
<keyword evidence="8" id="KW-0460">Magnesium</keyword>
<reference evidence="12" key="1">
    <citation type="submission" date="2018-03" db="EMBL/GenBank/DDBJ databases">
        <title>Ecological and genomic features of two cosmopolitan and abundant freshwater picocyanobacteria.</title>
        <authorList>
            <person name="Cabello-Yeves P.J."/>
            <person name="Picazo A."/>
            <person name="Camacho A."/>
            <person name="Callieri C."/>
            <person name="Rosselli R."/>
            <person name="Roda-Garcia J."/>
            <person name="Coutinho F.H."/>
            <person name="Rodriguez-Valera F."/>
        </authorList>
    </citation>
    <scope>NUCLEOTIDE SEQUENCE [LARGE SCALE GENOMIC DNA]</scope>
    <source>
        <strain evidence="12">Tous</strain>
    </source>
</reference>
<evidence type="ECO:0000313" key="12">
    <source>
        <dbReference type="Proteomes" id="UP000240206"/>
    </source>
</evidence>
<protein>
    <recommendedName>
        <fullName evidence="10">Polymerase nucleotidyl transferase domain-containing protein</fullName>
    </recommendedName>
</protein>
<evidence type="ECO:0000256" key="4">
    <source>
        <dbReference type="ARBA" id="ARBA00022695"/>
    </source>
</evidence>
<keyword evidence="4" id="KW-0548">Nucleotidyltransferase</keyword>
<comment type="cofactor">
    <cofactor evidence="1">
        <name>Mg(2+)</name>
        <dbReference type="ChEBI" id="CHEBI:18420"/>
    </cofactor>
</comment>
<dbReference type="GO" id="GO:0016779">
    <property type="term" value="F:nucleotidyltransferase activity"/>
    <property type="evidence" value="ECO:0007669"/>
    <property type="project" value="UniProtKB-KW"/>
</dbReference>
<evidence type="ECO:0000256" key="2">
    <source>
        <dbReference type="ARBA" id="ARBA00022649"/>
    </source>
</evidence>
<dbReference type="InterPro" id="IPR052038">
    <property type="entry name" value="Type-VII_TA_antitoxin"/>
</dbReference>
<evidence type="ECO:0000259" key="10">
    <source>
        <dbReference type="Pfam" id="PF01909"/>
    </source>
</evidence>
<comment type="similarity">
    <text evidence="9">Belongs to the MntA antitoxin family.</text>
</comment>
<comment type="caution">
    <text evidence="11">The sequence shown here is derived from an EMBL/GenBank/DDBJ whole genome shotgun (WGS) entry which is preliminary data.</text>
</comment>
<evidence type="ECO:0000256" key="1">
    <source>
        <dbReference type="ARBA" id="ARBA00001946"/>
    </source>
</evidence>
<evidence type="ECO:0000256" key="3">
    <source>
        <dbReference type="ARBA" id="ARBA00022679"/>
    </source>
</evidence>
<keyword evidence="12" id="KW-1185">Reference proteome</keyword>
<dbReference type="Gene3D" id="3.30.460.10">
    <property type="entry name" value="Beta Polymerase, domain 2"/>
    <property type="match status" value="1"/>
</dbReference>
<keyword evidence="5" id="KW-0479">Metal-binding</keyword>
<keyword evidence="6" id="KW-0547">Nucleotide-binding</keyword>
<evidence type="ECO:0000256" key="7">
    <source>
        <dbReference type="ARBA" id="ARBA00022840"/>
    </source>
</evidence>
<dbReference type="EMBL" id="PXVC01000113">
    <property type="protein sequence ID" value="PSI00496.1"/>
    <property type="molecule type" value="Genomic_DNA"/>
</dbReference>
<dbReference type="PANTHER" id="PTHR33571:SF12">
    <property type="entry name" value="BSL3053 PROTEIN"/>
    <property type="match status" value="1"/>
</dbReference>
<dbReference type="GO" id="GO:0046872">
    <property type="term" value="F:metal ion binding"/>
    <property type="evidence" value="ECO:0007669"/>
    <property type="project" value="UniProtKB-KW"/>
</dbReference>
<feature type="domain" description="Polymerase nucleotidyl transferase" evidence="10">
    <location>
        <begin position="14"/>
        <end position="88"/>
    </location>
</feature>
<dbReference type="InterPro" id="IPR043519">
    <property type="entry name" value="NT_sf"/>
</dbReference>
<dbReference type="PANTHER" id="PTHR33571">
    <property type="entry name" value="SSL8005 PROTEIN"/>
    <property type="match status" value="1"/>
</dbReference>
<accession>A0A2P7EB96</accession>
<dbReference type="CDD" id="cd05403">
    <property type="entry name" value="NT_KNTase_like"/>
    <property type="match status" value="1"/>
</dbReference>
<proteinExistence type="inferred from homology"/>
<evidence type="ECO:0000256" key="5">
    <source>
        <dbReference type="ARBA" id="ARBA00022723"/>
    </source>
</evidence>
<dbReference type="RefSeq" id="WP_106500970.1">
    <property type="nucleotide sequence ID" value="NZ_PXVC01000113.1"/>
</dbReference>
<evidence type="ECO:0000256" key="6">
    <source>
        <dbReference type="ARBA" id="ARBA00022741"/>
    </source>
</evidence>
<keyword evidence="2" id="KW-1277">Toxin-antitoxin system</keyword>
<dbReference type="SUPFAM" id="SSF81301">
    <property type="entry name" value="Nucleotidyltransferase"/>
    <property type="match status" value="1"/>
</dbReference>
<dbReference type="Pfam" id="PF01909">
    <property type="entry name" value="NTP_transf_2"/>
    <property type="match status" value="1"/>
</dbReference>
<dbReference type="InterPro" id="IPR002934">
    <property type="entry name" value="Polymerase_NTP_transf_dom"/>
</dbReference>
<dbReference type="AlphaFoldDB" id="A0A2P7EB96"/>
<evidence type="ECO:0000256" key="8">
    <source>
        <dbReference type="ARBA" id="ARBA00022842"/>
    </source>
</evidence>
<sequence length="102" mass="11651">MFMLSHEKREEIAAACQKYGIERLFVFGSALRDDFRPGESDIDLLVEFGPLDITKRFHAYLDARDAFRKILRVEVDLVMSGAVKNKIIAGEIDRTKKLLYGA</sequence>
<dbReference type="GO" id="GO:0005524">
    <property type="term" value="F:ATP binding"/>
    <property type="evidence" value="ECO:0007669"/>
    <property type="project" value="UniProtKB-KW"/>
</dbReference>
<organism evidence="11 12">
    <name type="scientific">Synechococcus lacustris str. Tous</name>
    <dbReference type="NCBI Taxonomy" id="1910958"/>
    <lineage>
        <taxon>Bacteria</taxon>
        <taxon>Bacillati</taxon>
        <taxon>Cyanobacteriota</taxon>
        <taxon>Cyanophyceae</taxon>
        <taxon>Synechococcales</taxon>
        <taxon>Synechococcaceae</taxon>
        <taxon>Synechococcus</taxon>
    </lineage>
</organism>
<gene>
    <name evidence="11" type="ORF">C7K08_12820</name>
</gene>
<evidence type="ECO:0000313" key="11">
    <source>
        <dbReference type="EMBL" id="PSI00496.1"/>
    </source>
</evidence>